<evidence type="ECO:0000313" key="13">
    <source>
        <dbReference type="RefSeq" id="XP_009774138.1"/>
    </source>
</evidence>
<reference evidence="12" key="1">
    <citation type="journal article" date="2013" name="Genome Biol.">
        <title>Reference genomes and transcriptomes of Nicotiana sylvestris and Nicotiana tomentosiformis.</title>
        <authorList>
            <person name="Sierro N."/>
            <person name="Battey J.N."/>
            <person name="Ouadi S."/>
            <person name="Bovet L."/>
            <person name="Goepfert S."/>
            <person name="Bakaher N."/>
            <person name="Peitsch M.C."/>
            <person name="Ivanov N.V."/>
        </authorList>
    </citation>
    <scope>NUCLEOTIDE SEQUENCE [LARGE SCALE GENOMIC DNA]</scope>
</reference>
<dbReference type="KEGG" id="nsy:104224232"/>
<dbReference type="Gene3D" id="2.60.40.2310">
    <property type="match status" value="1"/>
</dbReference>
<evidence type="ECO:0000259" key="10">
    <source>
        <dbReference type="Pfam" id="PF05922"/>
    </source>
</evidence>
<feature type="active site" description="Charge relay system" evidence="6 7">
    <location>
        <position position="205"/>
    </location>
</feature>
<feature type="active site" description="Charge relay system" evidence="6 7">
    <location>
        <position position="141"/>
    </location>
</feature>
<dbReference type="Pfam" id="PF05922">
    <property type="entry name" value="Inhibitor_I9"/>
    <property type="match status" value="1"/>
</dbReference>
<keyword evidence="5 7" id="KW-0720">Serine protease</keyword>
<proteinExistence type="inferred from homology"/>
<dbReference type="CDD" id="cd04852">
    <property type="entry name" value="Peptidases_S8_3"/>
    <property type="match status" value="1"/>
</dbReference>
<dbReference type="Proteomes" id="UP000189701">
    <property type="component" value="Unplaced"/>
</dbReference>
<feature type="domain" description="Peptidase S8/S53" evidence="9">
    <location>
        <begin position="133"/>
        <end position="552"/>
    </location>
</feature>
<dbReference type="SUPFAM" id="SSF52743">
    <property type="entry name" value="Subtilisin-like"/>
    <property type="match status" value="1"/>
</dbReference>
<dbReference type="InterPro" id="IPR045051">
    <property type="entry name" value="SBT"/>
</dbReference>
<feature type="signal peptide" evidence="8">
    <location>
        <begin position="1"/>
        <end position="23"/>
    </location>
</feature>
<dbReference type="PRINTS" id="PR00723">
    <property type="entry name" value="SUBTILISIN"/>
</dbReference>
<evidence type="ECO:0000256" key="4">
    <source>
        <dbReference type="ARBA" id="ARBA00022801"/>
    </source>
</evidence>
<evidence type="ECO:0000259" key="11">
    <source>
        <dbReference type="Pfam" id="PF17766"/>
    </source>
</evidence>
<feature type="chain" id="PRO_5010545570" evidence="8">
    <location>
        <begin position="24"/>
        <end position="734"/>
    </location>
</feature>
<dbReference type="InterPro" id="IPR034197">
    <property type="entry name" value="Peptidases_S8_3"/>
</dbReference>
<dbReference type="Gene3D" id="3.40.50.200">
    <property type="entry name" value="Peptidase S8/S53 domain"/>
    <property type="match status" value="1"/>
</dbReference>
<evidence type="ECO:0000256" key="3">
    <source>
        <dbReference type="ARBA" id="ARBA00022729"/>
    </source>
</evidence>
<dbReference type="PANTHER" id="PTHR10795">
    <property type="entry name" value="PROPROTEIN CONVERTASE SUBTILISIN/KEXIN"/>
    <property type="match status" value="1"/>
</dbReference>
<keyword evidence="3 8" id="KW-0732">Signal</keyword>
<evidence type="ECO:0000256" key="7">
    <source>
        <dbReference type="PROSITE-ProRule" id="PRU01240"/>
    </source>
</evidence>
<evidence type="ECO:0000259" key="9">
    <source>
        <dbReference type="Pfam" id="PF00082"/>
    </source>
</evidence>
<feature type="domain" description="Subtilisin-like protease fibronectin type-III" evidence="11">
    <location>
        <begin position="626"/>
        <end position="726"/>
    </location>
</feature>
<protein>
    <submittedName>
        <fullName evidence="13">Xylem serine proteinase 1-like</fullName>
    </submittedName>
</protein>
<dbReference type="PROSITE" id="PS51892">
    <property type="entry name" value="SUBTILASE"/>
    <property type="match status" value="1"/>
</dbReference>
<keyword evidence="12" id="KW-1185">Reference proteome</keyword>
<dbReference type="Pfam" id="PF17766">
    <property type="entry name" value="fn3_6"/>
    <property type="match status" value="1"/>
</dbReference>
<dbReference type="InterPro" id="IPR015500">
    <property type="entry name" value="Peptidase_S8_subtilisin-rel"/>
</dbReference>
<dbReference type="eggNOG" id="ENOG502QRA7">
    <property type="taxonomic scope" value="Eukaryota"/>
</dbReference>
<dbReference type="PROSITE" id="PS00138">
    <property type="entry name" value="SUBTILASE_SER"/>
    <property type="match status" value="1"/>
</dbReference>
<name>A0A1U7W698_NICSY</name>
<dbReference type="GO" id="GO:0006508">
    <property type="term" value="P:proteolysis"/>
    <property type="evidence" value="ECO:0007669"/>
    <property type="project" value="UniProtKB-KW"/>
</dbReference>
<dbReference type="InterPro" id="IPR000209">
    <property type="entry name" value="Peptidase_S8/S53_dom"/>
</dbReference>
<reference evidence="13" key="2">
    <citation type="submission" date="2025-08" db="UniProtKB">
        <authorList>
            <consortium name="RefSeq"/>
        </authorList>
    </citation>
    <scope>IDENTIFICATION</scope>
    <source>
        <tissue evidence="13">Leaf</tissue>
    </source>
</reference>
<keyword evidence="4 7" id="KW-0378">Hydrolase</keyword>
<dbReference type="InterPro" id="IPR023828">
    <property type="entry name" value="Peptidase_S8_Ser-AS"/>
</dbReference>
<accession>A0A1U7W698</accession>
<evidence type="ECO:0000256" key="2">
    <source>
        <dbReference type="ARBA" id="ARBA00022670"/>
    </source>
</evidence>
<feature type="active site" description="Charge relay system" evidence="6 7">
    <location>
        <position position="518"/>
    </location>
</feature>
<evidence type="ECO:0000256" key="6">
    <source>
        <dbReference type="PIRSR" id="PIRSR615500-1"/>
    </source>
</evidence>
<dbReference type="RefSeq" id="XP_009774138.1">
    <property type="nucleotide sequence ID" value="XM_009775836.1"/>
</dbReference>
<dbReference type="GeneID" id="104224232"/>
<dbReference type="InterPro" id="IPR010259">
    <property type="entry name" value="S8pro/Inhibitor_I9"/>
</dbReference>
<gene>
    <name evidence="13" type="primary">LOC104224232</name>
</gene>
<dbReference type="InterPro" id="IPR036852">
    <property type="entry name" value="Peptidase_S8/S53_dom_sf"/>
</dbReference>
<comment type="similarity">
    <text evidence="1 7">Belongs to the peptidase S8 family.</text>
</comment>
<dbReference type="Gene3D" id="3.50.30.30">
    <property type="match status" value="1"/>
</dbReference>
<evidence type="ECO:0000313" key="12">
    <source>
        <dbReference type="Proteomes" id="UP000189701"/>
    </source>
</evidence>
<feature type="domain" description="Inhibitor I9" evidence="10">
    <location>
        <begin position="34"/>
        <end position="110"/>
    </location>
</feature>
<dbReference type="Pfam" id="PF00082">
    <property type="entry name" value="Peptidase_S8"/>
    <property type="match status" value="1"/>
</dbReference>
<evidence type="ECO:0000256" key="8">
    <source>
        <dbReference type="SAM" id="SignalP"/>
    </source>
</evidence>
<keyword evidence="2 7" id="KW-0645">Protease</keyword>
<organism evidence="12 13">
    <name type="scientific">Nicotiana sylvestris</name>
    <name type="common">Wood tobacco</name>
    <name type="synonym">South American tobacco</name>
    <dbReference type="NCBI Taxonomy" id="4096"/>
    <lineage>
        <taxon>Eukaryota</taxon>
        <taxon>Viridiplantae</taxon>
        <taxon>Streptophyta</taxon>
        <taxon>Embryophyta</taxon>
        <taxon>Tracheophyta</taxon>
        <taxon>Spermatophyta</taxon>
        <taxon>Magnoliopsida</taxon>
        <taxon>eudicotyledons</taxon>
        <taxon>Gunneridae</taxon>
        <taxon>Pentapetalae</taxon>
        <taxon>asterids</taxon>
        <taxon>lamiids</taxon>
        <taxon>Solanales</taxon>
        <taxon>Solanaceae</taxon>
        <taxon>Nicotianoideae</taxon>
        <taxon>Nicotianeae</taxon>
        <taxon>Nicotiana</taxon>
    </lineage>
</organism>
<dbReference type="Gene3D" id="3.30.70.80">
    <property type="entry name" value="Peptidase S8 propeptide/proteinase inhibitor I9"/>
    <property type="match status" value="1"/>
</dbReference>
<dbReference type="AlphaFoldDB" id="A0A1U7W698"/>
<dbReference type="GO" id="GO:0004252">
    <property type="term" value="F:serine-type endopeptidase activity"/>
    <property type="evidence" value="ECO:0007669"/>
    <property type="project" value="UniProtKB-UniRule"/>
</dbReference>
<dbReference type="InterPro" id="IPR037045">
    <property type="entry name" value="S8pro/Inhibitor_I9_sf"/>
</dbReference>
<dbReference type="CDD" id="cd02120">
    <property type="entry name" value="PA_subtilisin_like"/>
    <property type="match status" value="1"/>
</dbReference>
<evidence type="ECO:0000256" key="5">
    <source>
        <dbReference type="ARBA" id="ARBA00022825"/>
    </source>
</evidence>
<evidence type="ECO:0000256" key="1">
    <source>
        <dbReference type="ARBA" id="ARBA00011073"/>
    </source>
</evidence>
<dbReference type="InterPro" id="IPR041469">
    <property type="entry name" value="Subtilisin-like_FN3"/>
</dbReference>
<sequence>MEILKCISFLIFSLSLLIALSNGSNSNADERKPYIVYMGELPEDATLLLDDHHSLLSEAIGDDTIARESKIHSYGRSFNAFAARLLPDEAERLSQKEGIVSVFPNTVRRLRTTRSWDFIGMTETVQRNQQAESDTIVAVLDTGIWMESQSFNDTGFGPPPAKWKGKCDQGVNFTGCNNKVIGAQFFNLDKKAATNEISPADFEGHGTHTASTAAGIPVPGANLDGFANGTARGGVPSARIAAYKVCWSSGCSDINLLGAFDAAISDGVDIVSVSVGGPARSFFKDSMSIGAFHAMKNGILTSCSAGNDGPDLSQVENVAPWIMTVAATSIDRQFETTTQLGNGESFTGISLNLFDTNGKMSPLTSGILAKNKSAGSDVDPSDCDDGSLDGSKVKGNIVLCLENNDQDAIIQKYGGAGAIMSTDDFSDTAMSTVIPATYVREADGDKINLYINTTKSPTATIFRSRTINITAPFIPSFSSRGPQTISLNILKPDIAAPGLSILAAFSEVRKYNLIWGTSMSCPHAAAAAAYVKTFHPDWSPAAIKSALMTTAKPMKIDPEEKELASGSGQINPTGALDPGLVYDIDINSYISFLCKEGYNSSNIAQIAGNGTFNCSNFSQAKGIDGLNYPSMHLQLQPPNNSTIFATFFRTVTNVGQGKALYNATVQSPDGLSIVVTPSSLMFNQQNETQSFQVSLSGNFTDPKAFYLSASLVWSDSIHVVKSPILVYRSLSSSI</sequence>